<keyword evidence="1 3" id="KW-0732">Signal</keyword>
<dbReference type="PANTHER" id="PTHR46580:SF2">
    <property type="entry name" value="MAM DOMAIN-CONTAINING PROTEIN"/>
    <property type="match status" value="1"/>
</dbReference>
<dbReference type="Proteomes" id="UP000320913">
    <property type="component" value="Unassembled WGS sequence"/>
</dbReference>
<reference evidence="4 5" key="1">
    <citation type="journal article" date="2019" name="Nat. Microbiol.">
        <title>Mediterranean grassland soil C-N compound turnover is dependent on rainfall and depth, and is mediated by genomically divergent microorganisms.</title>
        <authorList>
            <person name="Diamond S."/>
            <person name="Andeer P.F."/>
            <person name="Li Z."/>
            <person name="Crits-Christoph A."/>
            <person name="Burstein D."/>
            <person name="Anantharaman K."/>
            <person name="Lane K.R."/>
            <person name="Thomas B.C."/>
            <person name="Pan C."/>
            <person name="Northen T.R."/>
            <person name="Banfield J.F."/>
        </authorList>
    </citation>
    <scope>NUCLEOTIDE SEQUENCE [LARGE SCALE GENOMIC DNA]</scope>
    <source>
        <strain evidence="4">WS_5</strain>
    </source>
</reference>
<evidence type="ECO:0000256" key="1">
    <source>
        <dbReference type="ARBA" id="ARBA00022729"/>
    </source>
</evidence>
<evidence type="ECO:0000313" key="4">
    <source>
        <dbReference type="EMBL" id="TMQ59627.1"/>
    </source>
</evidence>
<dbReference type="InterPro" id="IPR013517">
    <property type="entry name" value="FG-GAP"/>
</dbReference>
<protein>
    <submittedName>
        <fullName evidence="4">VCBS repeat-containing protein</fullName>
    </submittedName>
</protein>
<evidence type="ECO:0000313" key="5">
    <source>
        <dbReference type="Proteomes" id="UP000320913"/>
    </source>
</evidence>
<feature type="signal peptide" evidence="3">
    <location>
        <begin position="1"/>
        <end position="25"/>
    </location>
</feature>
<comment type="caution">
    <text evidence="4">The sequence shown here is derived from an EMBL/GenBank/DDBJ whole genome shotgun (WGS) entry which is preliminary data.</text>
</comment>
<feature type="non-terminal residue" evidence="4">
    <location>
        <position position="762"/>
    </location>
</feature>
<dbReference type="Pfam" id="PF13517">
    <property type="entry name" value="FG-GAP_3"/>
    <property type="match status" value="3"/>
</dbReference>
<dbReference type="InterPro" id="IPR028994">
    <property type="entry name" value="Integrin_alpha_N"/>
</dbReference>
<dbReference type="AlphaFoldDB" id="A0A538T7P9"/>
<feature type="chain" id="PRO_5022134187" evidence="3">
    <location>
        <begin position="26"/>
        <end position="762"/>
    </location>
</feature>
<name>A0A538T7P9_UNCEI</name>
<dbReference type="PANTHER" id="PTHR46580">
    <property type="entry name" value="SENSOR KINASE-RELATED"/>
    <property type="match status" value="1"/>
</dbReference>
<evidence type="ECO:0000256" key="3">
    <source>
        <dbReference type="SAM" id="SignalP"/>
    </source>
</evidence>
<evidence type="ECO:0000256" key="2">
    <source>
        <dbReference type="SAM" id="MobiDB-lite"/>
    </source>
</evidence>
<proteinExistence type="predicted"/>
<feature type="region of interest" description="Disordered" evidence="2">
    <location>
        <begin position="21"/>
        <end position="40"/>
    </location>
</feature>
<dbReference type="SUPFAM" id="SSF69318">
    <property type="entry name" value="Integrin alpha N-terminal domain"/>
    <property type="match status" value="1"/>
</dbReference>
<gene>
    <name evidence="4" type="ORF">E6K75_03810</name>
</gene>
<sequence length="762" mass="78623">MQRQLRILIAWGVLALASASPSAGARPDTTPARPVPHAPSIIDNTARMDANNLDMVVTNHGSFAYDLLTGGAGLIYPKGSTRTAVFAAGPWIGGKLAGIIQVAVGEYAQEFVPGPMLGGTFQPDESAFKSYKIERGNTTSPDYLNWPVSQGAPLGKDGKPLLLGDVTIWSVYNDADPSQHIVQGTEPLGVEIQQTTFAFNRSGPLGNTIFLRFKLINKGNFTIQDTYFSLWSDPDLGGFTDDLVGYDMTLGMGYCYNATNSDAVYGAMPPAVGYCLLGGPIRSAPCGSDTLGVTSFIKYINGTDPRTADEVYNYLQGLHADGTPFHVNDDPDQPFTTFMVSGDPVTGTGWLDSIPADRRLAVTTGPFFLQPNEAKEIAFAILVGQGTDRLSSISDLRNTAGTAKAVYRALVSVEPEGLFATRVDYETGSRPGSIAIGDLSGDGNPDLATANFGGSNTASVLLGHGDGTFDTKVDYEAGYAPVSIAVGDVNGDGKQDLVTADFISSTVSLLLGVGDGTFQPKLEYLAGGSPNSVAVGDVNGDEKPDLVTANGSRATVSVLLGHGDGAFEAAASYDVGSPGAYPNSVAIGDVSGDGNPDLVTANEVFNTVSVLLGHGDGTFPTETEYGVGSAPRSIAIGDVSGDGRPDLVTANFGSNTVSVLLGNGGGTFGTNADYETGFSPVSVAIGDVSGDGKLDLVTANYFRDAVSVLPGNGDGTFQAKTDYGTGGGPSSVAIGDLNADGKLDLATANTACSTVSVLLNIG</sequence>
<dbReference type="Gene3D" id="2.30.30.100">
    <property type="match status" value="6"/>
</dbReference>
<accession>A0A538T7P9</accession>
<dbReference type="EMBL" id="VBOV01000096">
    <property type="protein sequence ID" value="TMQ59627.1"/>
    <property type="molecule type" value="Genomic_DNA"/>
</dbReference>
<organism evidence="4 5">
    <name type="scientific">Eiseniibacteriota bacterium</name>
    <dbReference type="NCBI Taxonomy" id="2212470"/>
    <lineage>
        <taxon>Bacteria</taxon>
        <taxon>Candidatus Eiseniibacteriota</taxon>
    </lineage>
</organism>